<organism evidence="8 9">
    <name type="scientific">Lactobacillus psittaci DSM 15354</name>
    <dbReference type="NCBI Taxonomy" id="1122152"/>
    <lineage>
        <taxon>Bacteria</taxon>
        <taxon>Bacillati</taxon>
        <taxon>Bacillota</taxon>
        <taxon>Bacilli</taxon>
        <taxon>Lactobacillales</taxon>
        <taxon>Lactobacillaceae</taxon>
        <taxon>Lactobacillus</taxon>
    </lineage>
</organism>
<evidence type="ECO:0000256" key="4">
    <source>
        <dbReference type="ARBA" id="ARBA00022989"/>
    </source>
</evidence>
<feature type="transmembrane region" description="Helical" evidence="7">
    <location>
        <begin position="127"/>
        <end position="145"/>
    </location>
</feature>
<feature type="transmembrane region" description="Helical" evidence="7">
    <location>
        <begin position="240"/>
        <end position="258"/>
    </location>
</feature>
<accession>A0A0R1S981</accession>
<dbReference type="GO" id="GO:0010043">
    <property type="term" value="P:response to zinc ion"/>
    <property type="evidence" value="ECO:0007669"/>
    <property type="project" value="TreeGrafter"/>
</dbReference>
<evidence type="ECO:0000313" key="8">
    <source>
        <dbReference type="EMBL" id="KRL63354.1"/>
    </source>
</evidence>
<feature type="transmembrane region" description="Helical" evidence="7">
    <location>
        <begin position="59"/>
        <end position="77"/>
    </location>
</feature>
<evidence type="ECO:0000313" key="9">
    <source>
        <dbReference type="Proteomes" id="UP000051931"/>
    </source>
</evidence>
<feature type="transmembrane region" description="Helical" evidence="7">
    <location>
        <begin position="89"/>
        <end position="107"/>
    </location>
</feature>
<feature type="transmembrane region" description="Helical" evidence="7">
    <location>
        <begin position="6"/>
        <end position="28"/>
    </location>
</feature>
<evidence type="ECO:0000256" key="5">
    <source>
        <dbReference type="ARBA" id="ARBA00023136"/>
    </source>
</evidence>
<evidence type="ECO:0000256" key="6">
    <source>
        <dbReference type="RuleBase" id="RU003943"/>
    </source>
</evidence>
<dbReference type="RefSeq" id="WP_027824975.1">
    <property type="nucleotide sequence ID" value="NZ_AUEI01000007.1"/>
</dbReference>
<name>A0A0R1S981_9LACO</name>
<proteinExistence type="inferred from homology"/>
<dbReference type="PANTHER" id="PTHR30477:SF13">
    <property type="entry name" value="IRON TRANSPORT SYSTEM MEMBRANE PROTEIN HI_0360-RELATED"/>
    <property type="match status" value="1"/>
</dbReference>
<dbReference type="OrthoDB" id="9798540at2"/>
<keyword evidence="9" id="KW-1185">Reference proteome</keyword>
<dbReference type="InterPro" id="IPR001626">
    <property type="entry name" value="ABC_TroCD"/>
</dbReference>
<evidence type="ECO:0000256" key="2">
    <source>
        <dbReference type="ARBA" id="ARBA00008034"/>
    </source>
</evidence>
<comment type="subcellular location">
    <subcellularLocation>
        <location evidence="6">Cell membrane</location>
        <topology evidence="6">Multi-pass membrane protein</topology>
    </subcellularLocation>
    <subcellularLocation>
        <location evidence="1">Membrane</location>
        <topology evidence="1">Multi-pass membrane protein</topology>
    </subcellularLocation>
</comment>
<feature type="transmembrane region" description="Helical" evidence="7">
    <location>
        <begin position="214"/>
        <end position="234"/>
    </location>
</feature>
<keyword evidence="6" id="KW-0813">Transport</keyword>
<dbReference type="GO" id="GO:0055085">
    <property type="term" value="P:transmembrane transport"/>
    <property type="evidence" value="ECO:0007669"/>
    <property type="project" value="InterPro"/>
</dbReference>
<dbReference type="Pfam" id="PF00950">
    <property type="entry name" value="ABC-3"/>
    <property type="match status" value="1"/>
</dbReference>
<keyword evidence="5 7" id="KW-0472">Membrane</keyword>
<dbReference type="GO" id="GO:0043190">
    <property type="term" value="C:ATP-binding cassette (ABC) transporter complex"/>
    <property type="evidence" value="ECO:0007669"/>
    <property type="project" value="InterPro"/>
</dbReference>
<protein>
    <submittedName>
        <fullName evidence="8">ABC transporter permease</fullName>
    </submittedName>
</protein>
<comment type="caution">
    <text evidence="8">The sequence shown here is derived from an EMBL/GenBank/DDBJ whole genome shotgun (WGS) entry which is preliminary data.</text>
</comment>
<feature type="transmembrane region" description="Helical" evidence="7">
    <location>
        <begin position="189"/>
        <end position="207"/>
    </location>
</feature>
<dbReference type="PATRIC" id="fig|1122152.4.peg.948"/>
<dbReference type="PANTHER" id="PTHR30477">
    <property type="entry name" value="ABC-TRANSPORTER METAL-BINDING PROTEIN"/>
    <property type="match status" value="1"/>
</dbReference>
<dbReference type="eggNOG" id="COG1108">
    <property type="taxonomic scope" value="Bacteria"/>
</dbReference>
<dbReference type="AlphaFoldDB" id="A0A0R1S981"/>
<evidence type="ECO:0000256" key="7">
    <source>
        <dbReference type="SAM" id="Phobius"/>
    </source>
</evidence>
<dbReference type="Proteomes" id="UP000051931">
    <property type="component" value="Unassembled WGS sequence"/>
</dbReference>
<dbReference type="Gene3D" id="1.10.3470.10">
    <property type="entry name" value="ABC transporter involved in vitamin B12 uptake, BtuC"/>
    <property type="match status" value="1"/>
</dbReference>
<comment type="similarity">
    <text evidence="2 6">Belongs to the ABC-3 integral membrane protein family.</text>
</comment>
<keyword evidence="3 6" id="KW-0812">Transmembrane</keyword>
<dbReference type="SUPFAM" id="SSF81345">
    <property type="entry name" value="ABC transporter involved in vitamin B12 uptake, BtuC"/>
    <property type="match status" value="1"/>
</dbReference>
<dbReference type="STRING" id="1122152.GCA_000425905_01003"/>
<evidence type="ECO:0000256" key="1">
    <source>
        <dbReference type="ARBA" id="ARBA00004141"/>
    </source>
</evidence>
<dbReference type="InterPro" id="IPR037294">
    <property type="entry name" value="ABC_BtuC-like"/>
</dbReference>
<keyword evidence="4 7" id="KW-1133">Transmembrane helix</keyword>
<feature type="transmembrane region" description="Helical" evidence="7">
    <location>
        <begin position="166"/>
        <end position="183"/>
    </location>
</feature>
<sequence length="263" mass="28564">MFAYEFMRYAFLASTFIAITCGVVGVYVVARNFSFLAHTLSEIGFAGAAFAVFMKINPLWGMLLFTLLGSLGVGELSMKTTQKESSISAISALFIGLGVLFLALSGSNSRYATNILFGSIIGVDREGVIQLTALSLVVLLVIFTIQRNLNFDSFDHIGALARKVNTSIIGLLFLVVMAMAVSVGSQVVGSLLVFILLTLPASTAKYLGKTIKSMLIWSVALALLGVWLGLYLGFMTDWPVTFFIAIIEVTIYLTVYLYKIVKK</sequence>
<dbReference type="EMBL" id="AZFB01000004">
    <property type="protein sequence ID" value="KRL63354.1"/>
    <property type="molecule type" value="Genomic_DNA"/>
</dbReference>
<evidence type="ECO:0000256" key="3">
    <source>
        <dbReference type="ARBA" id="ARBA00022692"/>
    </source>
</evidence>
<reference evidence="8 9" key="1">
    <citation type="journal article" date="2015" name="Genome Announc.">
        <title>Expanding the biotechnology potential of lactobacilli through comparative genomics of 213 strains and associated genera.</title>
        <authorList>
            <person name="Sun Z."/>
            <person name="Harris H.M."/>
            <person name="McCann A."/>
            <person name="Guo C."/>
            <person name="Argimon S."/>
            <person name="Zhang W."/>
            <person name="Yang X."/>
            <person name="Jeffery I.B."/>
            <person name="Cooney J.C."/>
            <person name="Kagawa T.F."/>
            <person name="Liu W."/>
            <person name="Song Y."/>
            <person name="Salvetti E."/>
            <person name="Wrobel A."/>
            <person name="Rasinkangas P."/>
            <person name="Parkhill J."/>
            <person name="Rea M.C."/>
            <person name="O'Sullivan O."/>
            <person name="Ritari J."/>
            <person name="Douillard F.P."/>
            <person name="Paul Ross R."/>
            <person name="Yang R."/>
            <person name="Briner A.E."/>
            <person name="Felis G.E."/>
            <person name="de Vos W.M."/>
            <person name="Barrangou R."/>
            <person name="Klaenhammer T.R."/>
            <person name="Caufield P.W."/>
            <person name="Cui Y."/>
            <person name="Zhang H."/>
            <person name="O'Toole P.W."/>
        </authorList>
    </citation>
    <scope>NUCLEOTIDE SEQUENCE [LARGE SCALE GENOMIC DNA]</scope>
    <source>
        <strain evidence="8 9">DSM 15354</strain>
    </source>
</reference>
<gene>
    <name evidence="8" type="ORF">FC23_GL000924</name>
</gene>